<reference evidence="2 3" key="1">
    <citation type="journal article" date="2012" name="Int. J. Syst. Evol. Microbiol.">
        <title>Flammeovirga pacifica sp. nov., isolated from deep-sea sediment.</title>
        <authorList>
            <person name="Xu H."/>
            <person name="Fu Y."/>
            <person name="Yang N."/>
            <person name="Ding Z."/>
            <person name="Lai Q."/>
            <person name="Zeng R."/>
        </authorList>
    </citation>
    <scope>NUCLEOTIDE SEQUENCE [LARGE SCALE GENOMIC DNA]</scope>
    <source>
        <strain evidence="3">DSM 24597 / LMG 26175 / WPAGA1</strain>
    </source>
</reference>
<evidence type="ECO:0008006" key="4">
    <source>
        <dbReference type="Google" id="ProtNLM"/>
    </source>
</evidence>
<gene>
    <name evidence="2" type="ORF">NH26_17400</name>
</gene>
<sequence>MQTLIKRLCLLIAANFLLFSCASSYHPIAPQSVHYQSSNKLDDYKLKYRYNVLKNNRYKKKEDRKNIHLAAIEFTNNSDHEVVFGNDVYLVSSNGDHIFPVSTQEAFVGLKQSVASYLLYFLLCFVNITVTKTDNYGNVDQSQYPVGLILGPSISIGNMIAAGSANTKFKDELEKYDIMNKTIQPGETRHGIVALLTPDYPALSLKIAETKELK</sequence>
<dbReference type="OrthoDB" id="798271at2"/>
<comment type="caution">
    <text evidence="2">The sequence shown here is derived from an EMBL/GenBank/DDBJ whole genome shotgun (WGS) entry which is preliminary data.</text>
</comment>
<protein>
    <recommendedName>
        <fullName evidence="4">Lipoprotein</fullName>
    </recommendedName>
</protein>
<keyword evidence="1" id="KW-0732">Signal</keyword>
<dbReference type="Proteomes" id="UP000179797">
    <property type="component" value="Unassembled WGS sequence"/>
</dbReference>
<feature type="chain" id="PRO_5010302218" description="Lipoprotein" evidence="1">
    <location>
        <begin position="26"/>
        <end position="214"/>
    </location>
</feature>
<name>A0A1S1Z438_FLAPC</name>
<organism evidence="2 3">
    <name type="scientific">Flammeovirga pacifica</name>
    <dbReference type="NCBI Taxonomy" id="915059"/>
    <lineage>
        <taxon>Bacteria</taxon>
        <taxon>Pseudomonadati</taxon>
        <taxon>Bacteroidota</taxon>
        <taxon>Cytophagia</taxon>
        <taxon>Cytophagales</taxon>
        <taxon>Flammeovirgaceae</taxon>
        <taxon>Flammeovirga</taxon>
    </lineage>
</organism>
<dbReference type="PROSITE" id="PS51257">
    <property type="entry name" value="PROKAR_LIPOPROTEIN"/>
    <property type="match status" value="1"/>
</dbReference>
<feature type="signal peptide" evidence="1">
    <location>
        <begin position="1"/>
        <end position="25"/>
    </location>
</feature>
<proteinExistence type="predicted"/>
<dbReference type="EMBL" id="JRYR02000001">
    <property type="protein sequence ID" value="OHX67992.1"/>
    <property type="molecule type" value="Genomic_DNA"/>
</dbReference>
<dbReference type="RefSeq" id="WP_044220025.1">
    <property type="nucleotide sequence ID" value="NZ_JRYR02000001.1"/>
</dbReference>
<evidence type="ECO:0000256" key="1">
    <source>
        <dbReference type="SAM" id="SignalP"/>
    </source>
</evidence>
<keyword evidence="3" id="KW-1185">Reference proteome</keyword>
<evidence type="ECO:0000313" key="2">
    <source>
        <dbReference type="EMBL" id="OHX67992.1"/>
    </source>
</evidence>
<dbReference type="AlphaFoldDB" id="A0A1S1Z438"/>
<accession>A0A1S1Z438</accession>
<evidence type="ECO:0000313" key="3">
    <source>
        <dbReference type="Proteomes" id="UP000179797"/>
    </source>
</evidence>